<gene>
    <name evidence="2" type="ORF">COY73_00415</name>
</gene>
<protein>
    <submittedName>
        <fullName evidence="2">Uncharacterized protein</fullName>
    </submittedName>
</protein>
<dbReference type="Proteomes" id="UP000230767">
    <property type="component" value="Unassembled WGS sequence"/>
</dbReference>
<dbReference type="AlphaFoldDB" id="A0A2M7R7X8"/>
<keyword evidence="1" id="KW-1133">Transmembrane helix</keyword>
<keyword evidence="1" id="KW-0472">Membrane</keyword>
<name>A0A2M7R7X8_9BACT</name>
<keyword evidence="1" id="KW-0812">Transmembrane</keyword>
<dbReference type="EMBL" id="PFLW01000012">
    <property type="protein sequence ID" value="PIY89629.1"/>
    <property type="molecule type" value="Genomic_DNA"/>
</dbReference>
<sequence length="184" mass="20759">MNENKQNNPDIKQVSDGTDKKIHRDVLKWIIIGLAAFVILILIFGVGMFVGGMKAKFSYRWAESYHKNFAGPRGGFFGDWRMPLPPPGDFIEGHGTFGEIIQINDFDFVIKGKGDLEKIIVIKENTILEKGRTTIKKDDLKVGDQVVVIGSPNEQGQIEAKLIRIFNGEDIKNPPSFPRLPFFR</sequence>
<reference evidence="3" key="1">
    <citation type="submission" date="2017-09" db="EMBL/GenBank/DDBJ databases">
        <title>Depth-based differentiation of microbial function through sediment-hosted aquifers and enrichment of novel symbionts in the deep terrestrial subsurface.</title>
        <authorList>
            <person name="Probst A.J."/>
            <person name="Ladd B."/>
            <person name="Jarett J.K."/>
            <person name="Geller-Mcgrath D.E."/>
            <person name="Sieber C.M.K."/>
            <person name="Emerson J.B."/>
            <person name="Anantharaman K."/>
            <person name="Thomas B.C."/>
            <person name="Malmstrom R."/>
            <person name="Stieglmeier M."/>
            <person name="Klingl A."/>
            <person name="Woyke T."/>
            <person name="Ryan C.M."/>
            <person name="Banfield J.F."/>
        </authorList>
    </citation>
    <scope>NUCLEOTIDE SEQUENCE [LARGE SCALE GENOMIC DNA]</scope>
</reference>
<evidence type="ECO:0000313" key="3">
    <source>
        <dbReference type="Proteomes" id="UP000230767"/>
    </source>
</evidence>
<evidence type="ECO:0000313" key="2">
    <source>
        <dbReference type="EMBL" id="PIY89629.1"/>
    </source>
</evidence>
<comment type="caution">
    <text evidence="2">The sequence shown here is derived from an EMBL/GenBank/DDBJ whole genome shotgun (WGS) entry which is preliminary data.</text>
</comment>
<feature type="transmembrane region" description="Helical" evidence="1">
    <location>
        <begin position="29"/>
        <end position="50"/>
    </location>
</feature>
<organism evidence="2 3">
    <name type="scientific">Candidatus Nealsonbacteria bacterium CG_4_10_14_0_8_um_filter_37_14</name>
    <dbReference type="NCBI Taxonomy" id="1974684"/>
    <lineage>
        <taxon>Bacteria</taxon>
        <taxon>Candidatus Nealsoniibacteriota</taxon>
    </lineage>
</organism>
<accession>A0A2M7R7X8</accession>
<evidence type="ECO:0000256" key="1">
    <source>
        <dbReference type="SAM" id="Phobius"/>
    </source>
</evidence>
<proteinExistence type="predicted"/>